<evidence type="ECO:0000313" key="2">
    <source>
        <dbReference type="EMBL" id="RDY12088.1"/>
    </source>
</evidence>
<dbReference type="InterPro" id="IPR039537">
    <property type="entry name" value="Retrotran_Ty1/copia-like"/>
</dbReference>
<dbReference type="AlphaFoldDB" id="A0A371IAL5"/>
<dbReference type="InterPro" id="IPR001584">
    <property type="entry name" value="Integrase_cat-core"/>
</dbReference>
<dbReference type="Proteomes" id="UP000257109">
    <property type="component" value="Unassembled WGS sequence"/>
</dbReference>
<dbReference type="EMBL" id="QJKJ01000530">
    <property type="protein sequence ID" value="RDY12088.1"/>
    <property type="molecule type" value="Genomic_DNA"/>
</dbReference>
<accession>A0A371IAL5</accession>
<reference evidence="2" key="1">
    <citation type="submission" date="2018-05" db="EMBL/GenBank/DDBJ databases">
        <title>Draft genome of Mucuna pruriens seed.</title>
        <authorList>
            <person name="Nnadi N.E."/>
            <person name="Vos R."/>
            <person name="Hasami M.H."/>
            <person name="Devisetty U.K."/>
            <person name="Aguiy J.C."/>
        </authorList>
    </citation>
    <scope>NUCLEOTIDE SEQUENCE [LARGE SCALE GENOMIC DNA]</scope>
    <source>
        <strain evidence="2">JCA_2017</strain>
    </source>
</reference>
<feature type="non-terminal residue" evidence="2">
    <location>
        <position position="1"/>
    </location>
</feature>
<evidence type="ECO:0000313" key="3">
    <source>
        <dbReference type="Proteomes" id="UP000257109"/>
    </source>
</evidence>
<dbReference type="InterPro" id="IPR036397">
    <property type="entry name" value="RNaseH_sf"/>
</dbReference>
<dbReference type="GO" id="GO:0003676">
    <property type="term" value="F:nucleic acid binding"/>
    <property type="evidence" value="ECO:0007669"/>
    <property type="project" value="InterPro"/>
</dbReference>
<gene>
    <name evidence="2" type="ORF">CR513_03165</name>
</gene>
<sequence length="278" mass="32339">MKHKYEVYQIFVDFFCLVKNQFNKYIKRLRSDNDTEFVNLEFSKFLKDNDAVLELTCVNTPQQNRVVERKNRHLLEVARALLFQMFVLDVYWGEAILTATYLINRLLTRVLNGISLIKHMLSFFPSSPLMCVAFVHSHNPHRGKLDPKAIKCVFIGYPSNKKGFKCYHPPSRRFFVSMDVTFHETHSFFVGTPLHGKSYLEVEYVIESLPFPTQDVQVQVQEVVPTQDVQVQALIIMFPDIFHKKAGGNSFFLVPSEELRIQPSIFVDPCRDLGRDIL</sequence>
<proteinExistence type="predicted"/>
<protein>
    <recommendedName>
        <fullName evidence="1">Integrase catalytic domain-containing protein</fullName>
    </recommendedName>
</protein>
<name>A0A371IAL5_MUCPR</name>
<dbReference type="PROSITE" id="PS50994">
    <property type="entry name" value="INTEGRASE"/>
    <property type="match status" value="1"/>
</dbReference>
<evidence type="ECO:0000259" key="1">
    <source>
        <dbReference type="PROSITE" id="PS50994"/>
    </source>
</evidence>
<dbReference type="GO" id="GO:0015074">
    <property type="term" value="P:DNA integration"/>
    <property type="evidence" value="ECO:0007669"/>
    <property type="project" value="InterPro"/>
</dbReference>
<comment type="caution">
    <text evidence="2">The sequence shown here is derived from an EMBL/GenBank/DDBJ whole genome shotgun (WGS) entry which is preliminary data.</text>
</comment>
<organism evidence="2 3">
    <name type="scientific">Mucuna pruriens</name>
    <name type="common">Velvet bean</name>
    <name type="synonym">Dolichos pruriens</name>
    <dbReference type="NCBI Taxonomy" id="157652"/>
    <lineage>
        <taxon>Eukaryota</taxon>
        <taxon>Viridiplantae</taxon>
        <taxon>Streptophyta</taxon>
        <taxon>Embryophyta</taxon>
        <taxon>Tracheophyta</taxon>
        <taxon>Spermatophyta</taxon>
        <taxon>Magnoliopsida</taxon>
        <taxon>eudicotyledons</taxon>
        <taxon>Gunneridae</taxon>
        <taxon>Pentapetalae</taxon>
        <taxon>rosids</taxon>
        <taxon>fabids</taxon>
        <taxon>Fabales</taxon>
        <taxon>Fabaceae</taxon>
        <taxon>Papilionoideae</taxon>
        <taxon>50 kb inversion clade</taxon>
        <taxon>NPAAA clade</taxon>
        <taxon>indigoferoid/millettioid clade</taxon>
        <taxon>Phaseoleae</taxon>
        <taxon>Mucuna</taxon>
    </lineage>
</organism>
<dbReference type="InterPro" id="IPR057670">
    <property type="entry name" value="SH3_retrovirus"/>
</dbReference>
<dbReference type="Pfam" id="PF25597">
    <property type="entry name" value="SH3_retrovirus"/>
    <property type="match status" value="1"/>
</dbReference>
<dbReference type="OrthoDB" id="2663223at2759"/>
<dbReference type="InterPro" id="IPR012337">
    <property type="entry name" value="RNaseH-like_sf"/>
</dbReference>
<keyword evidence="3" id="KW-1185">Reference proteome</keyword>
<dbReference type="STRING" id="157652.A0A371IAL5"/>
<dbReference type="Gene3D" id="3.30.420.10">
    <property type="entry name" value="Ribonuclease H-like superfamily/Ribonuclease H"/>
    <property type="match status" value="1"/>
</dbReference>
<dbReference type="PANTHER" id="PTHR42648">
    <property type="entry name" value="TRANSPOSASE, PUTATIVE-RELATED"/>
    <property type="match status" value="1"/>
</dbReference>
<feature type="domain" description="Integrase catalytic" evidence="1">
    <location>
        <begin position="1"/>
        <end position="124"/>
    </location>
</feature>
<dbReference type="SUPFAM" id="SSF53098">
    <property type="entry name" value="Ribonuclease H-like"/>
    <property type="match status" value="1"/>
</dbReference>
<dbReference type="PANTHER" id="PTHR42648:SF31">
    <property type="entry name" value="RNA-DIRECTED DNA POLYMERASE"/>
    <property type="match status" value="1"/>
</dbReference>